<feature type="compositionally biased region" description="Basic and acidic residues" evidence="1">
    <location>
        <begin position="30"/>
        <end position="47"/>
    </location>
</feature>
<comment type="caution">
    <text evidence="2">The sequence shown here is derived from an EMBL/GenBank/DDBJ whole genome shotgun (WGS) entry which is preliminary data.</text>
</comment>
<keyword evidence="3" id="KW-1185">Reference proteome</keyword>
<evidence type="ECO:0000256" key="1">
    <source>
        <dbReference type="SAM" id="MobiDB-lite"/>
    </source>
</evidence>
<organism evidence="2 3">
    <name type="scientific">Mesorhabditis spiculigera</name>
    <dbReference type="NCBI Taxonomy" id="96644"/>
    <lineage>
        <taxon>Eukaryota</taxon>
        <taxon>Metazoa</taxon>
        <taxon>Ecdysozoa</taxon>
        <taxon>Nematoda</taxon>
        <taxon>Chromadorea</taxon>
        <taxon>Rhabditida</taxon>
        <taxon>Rhabditina</taxon>
        <taxon>Rhabditomorpha</taxon>
        <taxon>Rhabditoidea</taxon>
        <taxon>Rhabditidae</taxon>
        <taxon>Mesorhabditinae</taxon>
        <taxon>Mesorhabditis</taxon>
    </lineage>
</organism>
<feature type="non-terminal residue" evidence="2">
    <location>
        <position position="1024"/>
    </location>
</feature>
<feature type="compositionally biased region" description="Polar residues" evidence="1">
    <location>
        <begin position="867"/>
        <end position="878"/>
    </location>
</feature>
<evidence type="ECO:0000313" key="3">
    <source>
        <dbReference type="Proteomes" id="UP001177023"/>
    </source>
</evidence>
<feature type="region of interest" description="Disordered" evidence="1">
    <location>
        <begin position="811"/>
        <end position="882"/>
    </location>
</feature>
<dbReference type="EMBL" id="CATQJA010002657">
    <property type="protein sequence ID" value="CAJ0579755.1"/>
    <property type="molecule type" value="Genomic_DNA"/>
</dbReference>
<sequence length="1024" mass="113512">MAKSHSMEAGSSKESKLRPPQKITLLRGSPSREEVTLEEVEKQREEHENVEEPPMLEENIKKQIAITQPTFRHAHTSIVLRDPTSTTSTILAVEETIILPLPEMTKPTDLAVEPQPIRREFSGLAGSPDDRAEAEADIAQARDNDELQRDLLDEQEDEIPMDIGMSPGGPLTPDVAQTPMSETSTLYLQPIGQPEVEPLRLKRGQPRTESIASSGPSVLDLVAVDGKPEGPLHLQKIRPTTAVEKARDDDIAKIFKQVAAFFPTQNPVDRRLRGFNAVPTPLGDDEGTEPLRLKKLHPDGTETLADTPGDVQKMLKDVALFCRNQPRTGSICLSDASSIHLLPIGAPADEAITIKKIRDPSAPKALPPAPEVLKEEEERDVLKEIAVFCWAQPRRDSIGGSSVSSLCLMPIGGGDKVHLKKLHPEESPMRELASPDDVGRIFQGIAACCLDAPRTDSIAVSEVSSLYLAPLNGESTEALHLKKLTSEQLEELQRRAVESPVVAKRLQELTRGPESEKKRSEFMRMCLDQPEVESLLLSETSTLLLQPLEDPEGELTIDTTPMSEASTLLYTNVGREHEEANMLRLRKVRDALEKHIEEKRKASDKKTQDPMLHSETSTLMLVPIDDEQAEPLRLKKIRNLKSEPALRQQAEEAMDEAQVISPCSSNGPLSTDSNRENVEPLEKRVGFWVESQPPVFHVPAPPKERIMVEHRGTSPLKKRTETQQQPIPVEQPRKSTGKLHQSASMREPPVAKQEAPKKAPRTPLTARSLKNFLLKKDKHKVNKVPLPTSVTMPLSPRQNLHLRLRQDAPLAESESTVIENSPHVELPPLGFKQWSQSPRGRRRASDRPPSRLALLDKNGNMRGQARDVSNTSVRSTQEPGLIDDEIRDQPMLVGDSFSTSTSLDQIAGLAMVRSSFEPDVSTIMSIDRSTIDDQNNDNLSTIYSPGGNHKQIEASLAEVEAMRAQLMALQSALAQTPESPPQNKGQIGCCELARENDVLRRQLSEKDRLISQLREQLAITKLTH</sequence>
<accession>A0AA36GBV1</accession>
<reference evidence="2" key="1">
    <citation type="submission" date="2023-06" db="EMBL/GenBank/DDBJ databases">
        <authorList>
            <person name="Delattre M."/>
        </authorList>
    </citation>
    <scope>NUCLEOTIDE SEQUENCE</scope>
    <source>
        <strain evidence="2">AF72</strain>
    </source>
</reference>
<feature type="compositionally biased region" description="Polar residues" evidence="1">
    <location>
        <begin position="661"/>
        <end position="672"/>
    </location>
</feature>
<dbReference type="AlphaFoldDB" id="A0AA36GBV1"/>
<dbReference type="Proteomes" id="UP001177023">
    <property type="component" value="Unassembled WGS sequence"/>
</dbReference>
<feature type="region of interest" description="Disordered" evidence="1">
    <location>
        <begin position="655"/>
        <end position="676"/>
    </location>
</feature>
<evidence type="ECO:0000313" key="2">
    <source>
        <dbReference type="EMBL" id="CAJ0579755.1"/>
    </source>
</evidence>
<proteinExistence type="predicted"/>
<protein>
    <submittedName>
        <fullName evidence="2">Uncharacterized protein</fullName>
    </submittedName>
</protein>
<name>A0AA36GBV1_9BILA</name>
<gene>
    <name evidence="2" type="ORF">MSPICULIGERA_LOCUS17961</name>
</gene>
<feature type="region of interest" description="Disordered" evidence="1">
    <location>
        <begin position="712"/>
        <end position="764"/>
    </location>
</feature>
<feature type="region of interest" description="Disordered" evidence="1">
    <location>
        <begin position="1"/>
        <end position="52"/>
    </location>
</feature>